<proteinExistence type="predicted"/>
<feature type="transmembrane region" description="Helical" evidence="1">
    <location>
        <begin position="151"/>
        <end position="169"/>
    </location>
</feature>
<dbReference type="SMART" id="SM00267">
    <property type="entry name" value="GGDEF"/>
    <property type="match status" value="1"/>
</dbReference>
<dbReference type="Gene3D" id="3.20.20.450">
    <property type="entry name" value="EAL domain"/>
    <property type="match status" value="1"/>
</dbReference>
<feature type="transmembrane region" description="Helical" evidence="1">
    <location>
        <begin position="102"/>
        <end position="122"/>
    </location>
</feature>
<name>A0A0S4TVV6_RALSL</name>
<feature type="transmembrane region" description="Helical" evidence="1">
    <location>
        <begin position="128"/>
        <end position="146"/>
    </location>
</feature>
<dbReference type="InterPro" id="IPR029787">
    <property type="entry name" value="Nucleotide_cyclase"/>
</dbReference>
<dbReference type="InterPro" id="IPR000160">
    <property type="entry name" value="GGDEF_dom"/>
</dbReference>
<dbReference type="NCBIfam" id="TIGR00254">
    <property type="entry name" value="GGDEF"/>
    <property type="match status" value="1"/>
</dbReference>
<dbReference type="CDD" id="cd01948">
    <property type="entry name" value="EAL"/>
    <property type="match status" value="1"/>
</dbReference>
<keyword evidence="1" id="KW-1133">Transmembrane helix</keyword>
<dbReference type="AlphaFoldDB" id="A0A0S4TVV6"/>
<organism evidence="4">
    <name type="scientific">Ralstonia solanacearum</name>
    <name type="common">Pseudomonas solanacearum</name>
    <dbReference type="NCBI Taxonomy" id="305"/>
    <lineage>
        <taxon>Bacteria</taxon>
        <taxon>Pseudomonadati</taxon>
        <taxon>Pseudomonadota</taxon>
        <taxon>Betaproteobacteria</taxon>
        <taxon>Burkholderiales</taxon>
        <taxon>Burkholderiaceae</taxon>
        <taxon>Ralstonia</taxon>
        <taxon>Ralstonia solanacearum species complex</taxon>
    </lineage>
</organism>
<dbReference type="SUPFAM" id="SSF141868">
    <property type="entry name" value="EAL domain-like"/>
    <property type="match status" value="1"/>
</dbReference>
<dbReference type="Pfam" id="PF00563">
    <property type="entry name" value="EAL"/>
    <property type="match status" value="1"/>
</dbReference>
<evidence type="ECO:0000259" key="2">
    <source>
        <dbReference type="PROSITE" id="PS50883"/>
    </source>
</evidence>
<evidence type="ECO:0000313" key="4">
    <source>
        <dbReference type="EMBL" id="CUV14136.1"/>
    </source>
</evidence>
<protein>
    <submittedName>
        <fullName evidence="4">Sensory box/GGDEF family protein</fullName>
    </submittedName>
</protein>
<dbReference type="InterPro" id="IPR035919">
    <property type="entry name" value="EAL_sf"/>
</dbReference>
<dbReference type="PANTHER" id="PTHR44757">
    <property type="entry name" value="DIGUANYLATE CYCLASE DGCP"/>
    <property type="match status" value="1"/>
</dbReference>
<accession>A0A0S4TVV6</accession>
<feature type="domain" description="EAL" evidence="2">
    <location>
        <begin position="512"/>
        <end position="763"/>
    </location>
</feature>
<dbReference type="Gene3D" id="3.30.450.20">
    <property type="entry name" value="PAS domain"/>
    <property type="match status" value="1"/>
</dbReference>
<dbReference type="SMART" id="SM00052">
    <property type="entry name" value="EAL"/>
    <property type="match status" value="1"/>
</dbReference>
<dbReference type="PROSITE" id="PS50883">
    <property type="entry name" value="EAL"/>
    <property type="match status" value="1"/>
</dbReference>
<dbReference type="Gene3D" id="3.30.70.270">
    <property type="match status" value="1"/>
</dbReference>
<reference evidence="4" key="1">
    <citation type="submission" date="2015-10" db="EMBL/GenBank/DDBJ databases">
        <authorList>
            <person name="Gilbert D.G."/>
        </authorList>
    </citation>
    <scope>NUCLEOTIDE SEQUENCE</scope>
    <source>
        <strain evidence="4">Phyl III-seqv23</strain>
    </source>
</reference>
<dbReference type="SUPFAM" id="SSF55073">
    <property type="entry name" value="Nucleotide cyclase"/>
    <property type="match status" value="1"/>
</dbReference>
<keyword evidence="1" id="KW-0812">Transmembrane</keyword>
<evidence type="ECO:0000256" key="1">
    <source>
        <dbReference type="SAM" id="Phobius"/>
    </source>
</evidence>
<feature type="transmembrane region" description="Helical" evidence="1">
    <location>
        <begin position="175"/>
        <end position="195"/>
    </location>
</feature>
<dbReference type="CDD" id="cd01949">
    <property type="entry name" value="GGDEF"/>
    <property type="match status" value="1"/>
</dbReference>
<dbReference type="PROSITE" id="PS50887">
    <property type="entry name" value="GGDEF"/>
    <property type="match status" value="1"/>
</dbReference>
<feature type="domain" description="GGDEF" evidence="3">
    <location>
        <begin position="369"/>
        <end position="503"/>
    </location>
</feature>
<gene>
    <name evidence="4" type="ORF">RUN39_v1_710003</name>
</gene>
<keyword evidence="1" id="KW-0472">Membrane</keyword>
<feature type="transmembrane region" description="Helical" evidence="1">
    <location>
        <begin position="35"/>
        <end position="53"/>
    </location>
</feature>
<dbReference type="InterPro" id="IPR043128">
    <property type="entry name" value="Rev_trsase/Diguanyl_cyclase"/>
</dbReference>
<dbReference type="EMBL" id="LN899819">
    <property type="protein sequence ID" value="CUV14136.1"/>
    <property type="molecule type" value="Genomic_DNA"/>
</dbReference>
<sequence>MAVKALAGLMARFMGVPADNPELLKAQYRAFSRQLPMMYFILISSTWAVALTYRTITPAWLTVGIPLLLTLACAIRMLHWWQSRRIDPPPELALGALRRTNRLASVIAVSFTAWSLALFHYGDAYTRSYLAFYMAITVIACIFCLMHLRSAAITVTAIVNGAFIVFFAATGQPTFIAIAINMALVSFGLLVILMVNYRDFTLMVNAQTEARRREAEQDRLLRMIDDMPVAVMTVEPGMFAINYANNTSKRLIDRIAHLLPIEPDALLGTSIDVFHAHPEHQRRLLADPANLPHNTRIRLGPEVLDLKVSAVRANDGSYIGPMLTWALVTKEVEAENRIRQLAHYDTLTGLANRTNFREQLDARLAAPEARLGLLYIDLDGFKLVNDTKGHRAGDALLEQVAQRLRAVCDRPGVAIARLGGDEFAVLVPHDDADRAAALATALIEALGAPYALGADQNVRIGASIGTALAPAHGRDTENLLARADIALYAAKAAGKGLARLFCADMETRIQARALLEAQLRAALEHQDRLFVFYQPIVDVATGKVTAREALVRWHHAKRGWISPDEFVPIAEQSGLIDQLGRFVLHRACREATRWEDGARVAVNVSPMQLGKATLAQTVHAALVDSGLAPDRLEIEVTETALIQNEAESFEDLRQLYDMGVRVALDDFGTGYSSLAHLRAFPFDKIKIDRSFVRDLLTRPDSAVLVKAIADLGRQLGVTTVAEGVETQAHVRGIRETGCTEAQGYYYGRPVPSDEDRPRVEACSPARPDAALASCIG</sequence>
<dbReference type="Pfam" id="PF00990">
    <property type="entry name" value="GGDEF"/>
    <property type="match status" value="1"/>
</dbReference>
<dbReference type="InterPro" id="IPR001633">
    <property type="entry name" value="EAL_dom"/>
</dbReference>
<feature type="transmembrane region" description="Helical" evidence="1">
    <location>
        <begin position="59"/>
        <end position="81"/>
    </location>
</feature>
<evidence type="ECO:0000259" key="3">
    <source>
        <dbReference type="PROSITE" id="PS50887"/>
    </source>
</evidence>
<dbReference type="PANTHER" id="PTHR44757:SF2">
    <property type="entry name" value="BIOFILM ARCHITECTURE MAINTENANCE PROTEIN MBAA"/>
    <property type="match status" value="1"/>
</dbReference>
<dbReference type="InterPro" id="IPR052155">
    <property type="entry name" value="Biofilm_reg_signaling"/>
</dbReference>
<dbReference type="PATRIC" id="fig|305.106.peg.5183"/>